<evidence type="ECO:0000256" key="1">
    <source>
        <dbReference type="PROSITE-ProRule" id="PRU00042"/>
    </source>
</evidence>
<feature type="region of interest" description="Disordered" evidence="2">
    <location>
        <begin position="378"/>
        <end position="399"/>
    </location>
</feature>
<name>A0A8H3U1S2_VENIN</name>
<dbReference type="Proteomes" id="UP000447873">
    <property type="component" value="Unassembled WGS sequence"/>
</dbReference>
<keyword evidence="1" id="KW-0862">Zinc</keyword>
<dbReference type="PROSITE" id="PS50157">
    <property type="entry name" value="ZINC_FINGER_C2H2_2"/>
    <property type="match status" value="1"/>
</dbReference>
<proteinExistence type="predicted"/>
<reference evidence="4 7" key="1">
    <citation type="submission" date="2019-11" db="EMBL/GenBank/DDBJ databases">
        <title>Venturia inaequalis Genome Resource.</title>
        <authorList>
            <person name="Lichtner F.J."/>
        </authorList>
    </citation>
    <scope>NUCLEOTIDE SEQUENCE [LARGE SCALE GENOMIC DNA]</scope>
    <source>
        <strain evidence="5 8">120213</strain>
        <strain evidence="4">Bline_iso_100314</strain>
        <strain evidence="6 9">DMI_063113</strain>
    </source>
</reference>
<dbReference type="GO" id="GO:0008270">
    <property type="term" value="F:zinc ion binding"/>
    <property type="evidence" value="ECO:0007669"/>
    <property type="project" value="UniProtKB-KW"/>
</dbReference>
<dbReference type="EMBL" id="WNWS01000312">
    <property type="protein sequence ID" value="KAE9970999.1"/>
    <property type="molecule type" value="Genomic_DNA"/>
</dbReference>
<accession>A0A8H3U1S2</accession>
<evidence type="ECO:0000313" key="7">
    <source>
        <dbReference type="Proteomes" id="UP000433883"/>
    </source>
</evidence>
<evidence type="ECO:0000313" key="4">
    <source>
        <dbReference type="EMBL" id="KAE9961769.1"/>
    </source>
</evidence>
<dbReference type="OrthoDB" id="6910977at2759"/>
<protein>
    <recommendedName>
        <fullName evidence="3">C2H2-type domain-containing protein</fullName>
    </recommendedName>
</protein>
<keyword evidence="9" id="KW-1185">Reference proteome</keyword>
<dbReference type="AlphaFoldDB" id="A0A8H3U1S2"/>
<evidence type="ECO:0000313" key="6">
    <source>
        <dbReference type="EMBL" id="KAE9987486.1"/>
    </source>
</evidence>
<sequence>MPKLELPSRLALAAVQQGANNFEYKGGSWVLPTMQINWLGHLLAGNITVPVNHCGFANEDGIACPWTPGANRTPTNVDLGRHELTHCQGGYQCTLGCTNKFFKQKSQLDTHVRTMMHKNEKPFRCIECSDVEYSDLSSFARHKKEMVKRQDPRPHKWYDARRTTLEEARKHEGDPQRRKARKNCARQNTSSGFQPNPQSQLGGPGNLQLFNMQWTSQTSPGGIDNFAQNAYAPIQQQEFQQHGTDRPFFGPFDSIDNFAQNAPATVQQQESPQFELDSTLPMFLDTRNDSVALDGNDEFARQIAGSGSGLQNVQNFNNNFLANGTFTPGRLDGAAVLGNSERFDNANAASNLGQFDDGNFSGGIDFGPNYSVEQFHADTDPGNSEHFETTAPDTLGPLGNGTFPDTDLDEMSLTDPFLDTEFN</sequence>
<evidence type="ECO:0000313" key="9">
    <source>
        <dbReference type="Proteomes" id="UP000490939"/>
    </source>
</evidence>
<keyword evidence="1" id="KW-0479">Metal-binding</keyword>
<feature type="compositionally biased region" description="Basic and acidic residues" evidence="2">
    <location>
        <begin position="378"/>
        <end position="388"/>
    </location>
</feature>
<feature type="compositionally biased region" description="Basic and acidic residues" evidence="2">
    <location>
        <begin position="166"/>
        <end position="177"/>
    </location>
</feature>
<dbReference type="Gene3D" id="3.30.160.60">
    <property type="entry name" value="Classic Zinc Finger"/>
    <property type="match status" value="1"/>
</dbReference>
<dbReference type="EMBL" id="WNWQ01001304">
    <property type="protein sequence ID" value="KAE9961769.1"/>
    <property type="molecule type" value="Genomic_DNA"/>
</dbReference>
<dbReference type="Proteomes" id="UP000433883">
    <property type="component" value="Unassembled WGS sequence"/>
</dbReference>
<feature type="domain" description="C2H2-type" evidence="3">
    <location>
        <begin position="91"/>
        <end position="122"/>
    </location>
</feature>
<comment type="caution">
    <text evidence="4">The sequence shown here is derived from an EMBL/GenBank/DDBJ whole genome shotgun (WGS) entry which is preliminary data.</text>
</comment>
<evidence type="ECO:0000259" key="3">
    <source>
        <dbReference type="PROSITE" id="PS50157"/>
    </source>
</evidence>
<feature type="compositionally biased region" description="Polar residues" evidence="2">
    <location>
        <begin position="185"/>
        <end position="201"/>
    </location>
</feature>
<feature type="region of interest" description="Disordered" evidence="2">
    <location>
        <begin position="166"/>
        <end position="204"/>
    </location>
</feature>
<dbReference type="InterPro" id="IPR013087">
    <property type="entry name" value="Znf_C2H2_type"/>
</dbReference>
<evidence type="ECO:0000313" key="5">
    <source>
        <dbReference type="EMBL" id="KAE9970999.1"/>
    </source>
</evidence>
<dbReference type="Proteomes" id="UP000490939">
    <property type="component" value="Unassembled WGS sequence"/>
</dbReference>
<gene>
    <name evidence="4" type="ORF">BLS_001400</name>
    <name evidence="6" type="ORF">EG327_003809</name>
    <name evidence="5" type="ORF">EG328_005926</name>
</gene>
<organism evidence="4 7">
    <name type="scientific">Venturia inaequalis</name>
    <name type="common">Apple scab fungus</name>
    <dbReference type="NCBI Taxonomy" id="5025"/>
    <lineage>
        <taxon>Eukaryota</taxon>
        <taxon>Fungi</taxon>
        <taxon>Dikarya</taxon>
        <taxon>Ascomycota</taxon>
        <taxon>Pezizomycotina</taxon>
        <taxon>Dothideomycetes</taxon>
        <taxon>Pleosporomycetidae</taxon>
        <taxon>Venturiales</taxon>
        <taxon>Venturiaceae</taxon>
        <taxon>Venturia</taxon>
    </lineage>
</organism>
<evidence type="ECO:0000313" key="8">
    <source>
        <dbReference type="Proteomes" id="UP000447873"/>
    </source>
</evidence>
<evidence type="ECO:0000256" key="2">
    <source>
        <dbReference type="SAM" id="MobiDB-lite"/>
    </source>
</evidence>
<dbReference type="EMBL" id="WNWR01000234">
    <property type="protein sequence ID" value="KAE9987486.1"/>
    <property type="molecule type" value="Genomic_DNA"/>
</dbReference>
<keyword evidence="1" id="KW-0863">Zinc-finger</keyword>